<feature type="domain" description="Hemerythrin-like" evidence="1">
    <location>
        <begin position="34"/>
        <end position="163"/>
    </location>
</feature>
<dbReference type="EMBL" id="JBDPGJ010000001">
    <property type="protein sequence ID" value="MEX0405001.1"/>
    <property type="molecule type" value="Genomic_DNA"/>
</dbReference>
<proteinExistence type="predicted"/>
<dbReference type="RefSeq" id="WP_367952857.1">
    <property type="nucleotide sequence ID" value="NZ_JBDPGJ010000001.1"/>
</dbReference>
<organism evidence="2 3">
    <name type="scientific">Aquibium pacificus</name>
    <dbReference type="NCBI Taxonomy" id="3153579"/>
    <lineage>
        <taxon>Bacteria</taxon>
        <taxon>Pseudomonadati</taxon>
        <taxon>Pseudomonadota</taxon>
        <taxon>Alphaproteobacteria</taxon>
        <taxon>Hyphomicrobiales</taxon>
        <taxon>Phyllobacteriaceae</taxon>
        <taxon>Aquibium</taxon>
    </lineage>
</organism>
<protein>
    <submittedName>
        <fullName evidence="2">Hemerythrin domain-containing protein</fullName>
    </submittedName>
</protein>
<name>A0ABV3SGI5_9HYPH</name>
<gene>
    <name evidence="2" type="ORF">ABGN05_04910</name>
</gene>
<evidence type="ECO:0000313" key="2">
    <source>
        <dbReference type="EMBL" id="MEX0405001.1"/>
    </source>
</evidence>
<dbReference type="Gene3D" id="1.20.120.520">
    <property type="entry name" value="nmb1532 protein domain like"/>
    <property type="match status" value="1"/>
</dbReference>
<evidence type="ECO:0000313" key="3">
    <source>
        <dbReference type="Proteomes" id="UP001556692"/>
    </source>
</evidence>
<reference evidence="2 3" key="1">
    <citation type="submission" date="2024-05" db="EMBL/GenBank/DDBJ databases">
        <authorList>
            <person name="Jiang F."/>
        </authorList>
    </citation>
    <scope>NUCLEOTIDE SEQUENCE [LARGE SCALE GENOMIC DNA]</scope>
    <source>
        <strain evidence="2 3">LZ166</strain>
    </source>
</reference>
<comment type="caution">
    <text evidence="2">The sequence shown here is derived from an EMBL/GenBank/DDBJ whole genome shotgun (WGS) entry which is preliminary data.</text>
</comment>
<sequence length="171" mass="18617">MNKRSAAEVCEQPDICPVAGACGREGAVPCVEMNLAHERKLGICDALEAIADDLPSSIDRFRCLEVASSLVPLLRECHRYEEEIVYPAFEIGGPARGAASTVKRLRAEHVEDECAAQDLSEALLAIGHGEAVSNPEALGFMLRAFFEGVRRHVAFEQEHVLPLMHRSGASH</sequence>
<dbReference type="Proteomes" id="UP001556692">
    <property type="component" value="Unassembled WGS sequence"/>
</dbReference>
<keyword evidence="3" id="KW-1185">Reference proteome</keyword>
<evidence type="ECO:0000259" key="1">
    <source>
        <dbReference type="Pfam" id="PF01814"/>
    </source>
</evidence>
<dbReference type="InterPro" id="IPR012312">
    <property type="entry name" value="Hemerythrin-like"/>
</dbReference>
<accession>A0ABV3SGI5</accession>
<dbReference type="Pfam" id="PF01814">
    <property type="entry name" value="Hemerythrin"/>
    <property type="match status" value="1"/>
</dbReference>